<name>A0A9P8L557_9PEZI</name>
<feature type="region of interest" description="Disordered" evidence="2">
    <location>
        <begin position="89"/>
        <end position="115"/>
    </location>
</feature>
<evidence type="ECO:0000256" key="2">
    <source>
        <dbReference type="SAM" id="MobiDB-lite"/>
    </source>
</evidence>
<protein>
    <submittedName>
        <fullName evidence="3">Uncharacterized protein</fullName>
    </submittedName>
</protein>
<feature type="compositionally biased region" description="Low complexity" evidence="2">
    <location>
        <begin position="195"/>
        <end position="209"/>
    </location>
</feature>
<evidence type="ECO:0000313" key="3">
    <source>
        <dbReference type="EMBL" id="KAH0551771.1"/>
    </source>
</evidence>
<feature type="coiled-coil region" evidence="1">
    <location>
        <begin position="590"/>
        <end position="654"/>
    </location>
</feature>
<feature type="compositionally biased region" description="Polar residues" evidence="2">
    <location>
        <begin position="484"/>
        <end position="499"/>
    </location>
</feature>
<evidence type="ECO:0000313" key="4">
    <source>
        <dbReference type="Proteomes" id="UP000750711"/>
    </source>
</evidence>
<dbReference type="EMBL" id="JAGHQM010001785">
    <property type="protein sequence ID" value="KAH0551771.1"/>
    <property type="molecule type" value="Genomic_DNA"/>
</dbReference>
<feature type="region of interest" description="Disordered" evidence="2">
    <location>
        <begin position="698"/>
        <end position="719"/>
    </location>
</feature>
<keyword evidence="4" id="KW-1185">Reference proteome</keyword>
<dbReference type="AlphaFoldDB" id="A0A9P8L557"/>
<feature type="compositionally biased region" description="Polar residues" evidence="2">
    <location>
        <begin position="47"/>
        <end position="57"/>
    </location>
</feature>
<feature type="compositionally biased region" description="Polar residues" evidence="2">
    <location>
        <begin position="370"/>
        <end position="387"/>
    </location>
</feature>
<feature type="compositionally biased region" description="Polar residues" evidence="2">
    <location>
        <begin position="313"/>
        <end position="323"/>
    </location>
</feature>
<comment type="caution">
    <text evidence="3">The sequence shown here is derived from an EMBL/GenBank/DDBJ whole genome shotgun (WGS) entry which is preliminary data.</text>
</comment>
<proteinExistence type="predicted"/>
<gene>
    <name evidence="3" type="ORF">GP486_007012</name>
</gene>
<organism evidence="3 4">
    <name type="scientific">Trichoglossum hirsutum</name>
    <dbReference type="NCBI Taxonomy" id="265104"/>
    <lineage>
        <taxon>Eukaryota</taxon>
        <taxon>Fungi</taxon>
        <taxon>Dikarya</taxon>
        <taxon>Ascomycota</taxon>
        <taxon>Pezizomycotina</taxon>
        <taxon>Geoglossomycetes</taxon>
        <taxon>Geoglossales</taxon>
        <taxon>Geoglossaceae</taxon>
        <taxon>Trichoglossum</taxon>
    </lineage>
</organism>
<feature type="region of interest" description="Disordered" evidence="2">
    <location>
        <begin position="1"/>
        <end position="58"/>
    </location>
</feature>
<feature type="region of interest" description="Disordered" evidence="2">
    <location>
        <begin position="302"/>
        <end position="387"/>
    </location>
</feature>
<feature type="compositionally biased region" description="Polar residues" evidence="2">
    <location>
        <begin position="20"/>
        <end position="30"/>
    </location>
</feature>
<accession>A0A9P8L557</accession>
<evidence type="ECO:0000256" key="1">
    <source>
        <dbReference type="SAM" id="Coils"/>
    </source>
</evidence>
<feature type="region of interest" description="Disordered" evidence="2">
    <location>
        <begin position="480"/>
        <end position="515"/>
    </location>
</feature>
<feature type="compositionally biased region" description="Polar residues" evidence="2">
    <location>
        <begin position="349"/>
        <end position="360"/>
    </location>
</feature>
<feature type="region of interest" description="Disordered" evidence="2">
    <location>
        <begin position="131"/>
        <end position="269"/>
    </location>
</feature>
<reference evidence="3" key="1">
    <citation type="submission" date="2021-03" db="EMBL/GenBank/DDBJ databases">
        <title>Comparative genomics and phylogenomic investigation of the class Geoglossomycetes provide insights into ecological specialization and systematics.</title>
        <authorList>
            <person name="Melie T."/>
            <person name="Pirro S."/>
            <person name="Miller A.N."/>
            <person name="Quandt A."/>
        </authorList>
    </citation>
    <scope>NUCLEOTIDE SEQUENCE</scope>
    <source>
        <strain evidence="3">CAQ_001_2017</strain>
    </source>
</reference>
<feature type="compositionally biased region" description="Basic and acidic residues" evidence="2">
    <location>
        <begin position="252"/>
        <end position="267"/>
    </location>
</feature>
<sequence length="719" mass="78845">MSSSDEARRQLGGVNGGNRQGSAASFSANPVLNPPTRILYGPGSPMASRNASVSGPDSYSVWAREPMVALTPRASRASSVVSTRTITSISTDHNDGCNGNEEANGSEGDWGRLDGHLVPINHTNLRQASYGDTISEPQGYPNEHSSLTPQETGAGDPTGADLPQSQTGSTGPDLSRNPSFTPGKETISVRKRPESSSYSSPTSASRTESPGSPSNRLRRSGGIKLRVVTSTGQAANGVSPASAGSDLWPRSAESRVHSAEADLDHAPHSPTFIGRAATGIFPSPRDLSDINGGYAKVNLQEGKAKRTSELPPHNTQARDSSNSRNERGSYRSFSPGATRRPRHGPISHDSGTNLSGNEDTQPILAPRSPVQINGNGVQPSPAMNSQNNLSIHHSQTARMLDQTYQKEMRERDEVIRGLTRTILDLRAELGRTRDQVQTAKATAPILLKEDTPEARAFSFPPLKLRHITTLRRAIERRAEKLNLGSGSNSHTKKQPTASVSDGGGRTANLPSRINPNLNLQAENEGLKGMLCASQAKIEGLELEVRELQKNLEFWMNRSDNPEPRPNRDDAEREFKEAIGRTREEVNMIWESRWKSNNEQLLDRMRRIENESQRLIKSAVEERDEEWAVTWAKKNAYLLTRLKDKEVELKELKNAEARKDEGHEAQVKALEKRLAAEEHHTSVLQEMLLDLETQHARTKSELQDLRCMGRAPNQVSPLSP</sequence>
<dbReference type="Proteomes" id="UP000750711">
    <property type="component" value="Unassembled WGS sequence"/>
</dbReference>
<feature type="compositionally biased region" description="Polar residues" evidence="2">
    <location>
        <begin position="163"/>
        <end position="180"/>
    </location>
</feature>
<keyword evidence="1" id="KW-0175">Coiled coil</keyword>